<evidence type="ECO:0000313" key="1">
    <source>
        <dbReference type="EMBL" id="KAK7292363.1"/>
    </source>
</evidence>
<comment type="caution">
    <text evidence="1">The sequence shown here is derived from an EMBL/GenBank/DDBJ whole genome shotgun (WGS) entry which is preliminary data.</text>
</comment>
<dbReference type="EMBL" id="JAYWIO010000001">
    <property type="protein sequence ID" value="KAK7292363.1"/>
    <property type="molecule type" value="Genomic_DNA"/>
</dbReference>
<protein>
    <submittedName>
        <fullName evidence="1">Uncharacterized protein</fullName>
    </submittedName>
</protein>
<proteinExistence type="predicted"/>
<reference evidence="1 2" key="1">
    <citation type="submission" date="2024-01" db="EMBL/GenBank/DDBJ databases">
        <title>The genomes of 5 underutilized Papilionoideae crops provide insights into root nodulation and disease resistanc.</title>
        <authorList>
            <person name="Yuan L."/>
        </authorList>
    </citation>
    <scope>NUCLEOTIDE SEQUENCE [LARGE SCALE GENOMIC DNA]</scope>
    <source>
        <strain evidence="1">ZHUSHIDOU_FW_LH</strain>
        <tissue evidence="1">Leaf</tissue>
    </source>
</reference>
<gene>
    <name evidence="1" type="ORF">RIF29_08141</name>
</gene>
<evidence type="ECO:0000313" key="2">
    <source>
        <dbReference type="Proteomes" id="UP001372338"/>
    </source>
</evidence>
<dbReference type="AlphaFoldDB" id="A0AAN9J6P5"/>
<keyword evidence="2" id="KW-1185">Reference proteome</keyword>
<accession>A0AAN9J6P5</accession>
<sequence length="74" mass="8568">MSCMLNLSCTSCLMFFSMFHKFATAFGHVVVLLQNSPFLLTSLRLTYLYYFEAISKKKTSLDKFHTLEKVPAIY</sequence>
<organism evidence="1 2">
    <name type="scientific">Crotalaria pallida</name>
    <name type="common">Smooth rattlebox</name>
    <name type="synonym">Crotalaria striata</name>
    <dbReference type="NCBI Taxonomy" id="3830"/>
    <lineage>
        <taxon>Eukaryota</taxon>
        <taxon>Viridiplantae</taxon>
        <taxon>Streptophyta</taxon>
        <taxon>Embryophyta</taxon>
        <taxon>Tracheophyta</taxon>
        <taxon>Spermatophyta</taxon>
        <taxon>Magnoliopsida</taxon>
        <taxon>eudicotyledons</taxon>
        <taxon>Gunneridae</taxon>
        <taxon>Pentapetalae</taxon>
        <taxon>rosids</taxon>
        <taxon>fabids</taxon>
        <taxon>Fabales</taxon>
        <taxon>Fabaceae</taxon>
        <taxon>Papilionoideae</taxon>
        <taxon>50 kb inversion clade</taxon>
        <taxon>genistoids sensu lato</taxon>
        <taxon>core genistoids</taxon>
        <taxon>Crotalarieae</taxon>
        <taxon>Crotalaria</taxon>
    </lineage>
</organism>
<dbReference type="Proteomes" id="UP001372338">
    <property type="component" value="Unassembled WGS sequence"/>
</dbReference>
<name>A0AAN9J6P5_CROPI</name>